<dbReference type="InterPro" id="IPR037208">
    <property type="entry name" value="Spo0E-like_sf"/>
</dbReference>
<dbReference type="Pfam" id="PF09388">
    <property type="entry name" value="SpoOE-like"/>
    <property type="match status" value="1"/>
</dbReference>
<dbReference type="RefSeq" id="WP_073005593.1">
    <property type="nucleotide sequence ID" value="NZ_FQZO01000002.1"/>
</dbReference>
<organism evidence="1 2">
    <name type="scientific">Clostridium amylolyticum</name>
    <dbReference type="NCBI Taxonomy" id="1121298"/>
    <lineage>
        <taxon>Bacteria</taxon>
        <taxon>Bacillati</taxon>
        <taxon>Bacillota</taxon>
        <taxon>Clostridia</taxon>
        <taxon>Eubacteriales</taxon>
        <taxon>Clostridiaceae</taxon>
        <taxon>Clostridium</taxon>
    </lineage>
</organism>
<protein>
    <submittedName>
        <fullName evidence="1">Spo0E like sporulation regulatory protein</fullName>
    </submittedName>
</protein>
<gene>
    <name evidence="1" type="ORF">SAMN05444401_1760</name>
</gene>
<keyword evidence="2" id="KW-1185">Reference proteome</keyword>
<dbReference type="SUPFAM" id="SSF140500">
    <property type="entry name" value="BAS1536-like"/>
    <property type="match status" value="1"/>
</dbReference>
<reference evidence="1 2" key="1">
    <citation type="submission" date="2016-11" db="EMBL/GenBank/DDBJ databases">
        <authorList>
            <person name="Jaros S."/>
            <person name="Januszkiewicz K."/>
            <person name="Wedrychowicz H."/>
        </authorList>
    </citation>
    <scope>NUCLEOTIDE SEQUENCE [LARGE SCALE GENOMIC DNA]</scope>
    <source>
        <strain evidence="1 2">DSM 21864</strain>
    </source>
</reference>
<accession>A0A1M6F093</accession>
<evidence type="ECO:0000313" key="1">
    <source>
        <dbReference type="EMBL" id="SHI91112.1"/>
    </source>
</evidence>
<dbReference type="Gene3D" id="4.10.280.10">
    <property type="entry name" value="Helix-loop-helix DNA-binding domain"/>
    <property type="match status" value="1"/>
</dbReference>
<evidence type="ECO:0000313" key="2">
    <source>
        <dbReference type="Proteomes" id="UP000184080"/>
    </source>
</evidence>
<dbReference type="EMBL" id="FQZO01000002">
    <property type="protein sequence ID" value="SHI91112.1"/>
    <property type="molecule type" value="Genomic_DNA"/>
</dbReference>
<name>A0A1M6F093_9CLOT</name>
<dbReference type="AlphaFoldDB" id="A0A1M6F093"/>
<proteinExistence type="predicted"/>
<sequence>MEELREKLYKFIELYGPLDPKTVHVSQQLDVLIVKSIKKEMA</sequence>
<dbReference type="InterPro" id="IPR018540">
    <property type="entry name" value="Spo0E-like"/>
</dbReference>
<dbReference type="InterPro" id="IPR036638">
    <property type="entry name" value="HLH_DNA-bd_sf"/>
</dbReference>
<dbReference type="Proteomes" id="UP000184080">
    <property type="component" value="Unassembled WGS sequence"/>
</dbReference>
<dbReference type="OrthoDB" id="1936371at2"/>
<dbReference type="GO" id="GO:0043937">
    <property type="term" value="P:regulation of sporulation"/>
    <property type="evidence" value="ECO:0007669"/>
    <property type="project" value="InterPro"/>
</dbReference>
<dbReference type="STRING" id="1121298.SAMN05444401_1760"/>
<dbReference type="GO" id="GO:0046983">
    <property type="term" value="F:protein dimerization activity"/>
    <property type="evidence" value="ECO:0007669"/>
    <property type="project" value="InterPro"/>
</dbReference>